<evidence type="ECO:0000313" key="10">
    <source>
        <dbReference type="EMBL" id="SYX85217.1"/>
    </source>
</evidence>
<evidence type="ECO:0000313" key="11">
    <source>
        <dbReference type="Proteomes" id="UP000304148"/>
    </source>
</evidence>
<dbReference type="GO" id="GO:0005886">
    <property type="term" value="C:plasma membrane"/>
    <property type="evidence" value="ECO:0007669"/>
    <property type="project" value="UniProtKB-SubCell"/>
</dbReference>
<dbReference type="InterPro" id="IPR036259">
    <property type="entry name" value="MFS_trans_sf"/>
</dbReference>
<feature type="transmembrane region" description="Helical" evidence="8">
    <location>
        <begin position="152"/>
        <end position="169"/>
    </location>
</feature>
<feature type="transmembrane region" description="Helical" evidence="8">
    <location>
        <begin position="255"/>
        <end position="273"/>
    </location>
</feature>
<dbReference type="PANTHER" id="PTHR23522">
    <property type="entry name" value="BLL5896 PROTEIN"/>
    <property type="match status" value="1"/>
</dbReference>
<feature type="transmembrane region" description="Helical" evidence="8">
    <location>
        <begin position="351"/>
        <end position="369"/>
    </location>
</feature>
<dbReference type="Pfam" id="PF12832">
    <property type="entry name" value="MFS_1_like"/>
    <property type="match status" value="1"/>
</dbReference>
<keyword evidence="6 8" id="KW-1133">Transmembrane helix</keyword>
<keyword evidence="4" id="KW-0997">Cell inner membrane</keyword>
<feature type="transmembrane region" description="Helical" evidence="8">
    <location>
        <begin position="67"/>
        <end position="87"/>
    </location>
</feature>
<evidence type="ECO:0000256" key="4">
    <source>
        <dbReference type="ARBA" id="ARBA00022519"/>
    </source>
</evidence>
<evidence type="ECO:0000256" key="2">
    <source>
        <dbReference type="ARBA" id="ARBA00022448"/>
    </source>
</evidence>
<feature type="transmembrane region" description="Helical" evidence="8">
    <location>
        <begin position="99"/>
        <end position="117"/>
    </location>
</feature>
<feature type="transmembrane region" description="Helical" evidence="8">
    <location>
        <begin position="320"/>
        <end position="339"/>
    </location>
</feature>
<dbReference type="RefSeq" id="WP_420029261.1">
    <property type="nucleotide sequence ID" value="NZ_LS992241.1"/>
</dbReference>
<proteinExistence type="predicted"/>
<name>A0A383RDP9_PAEAL</name>
<evidence type="ECO:0000256" key="6">
    <source>
        <dbReference type="ARBA" id="ARBA00022989"/>
    </source>
</evidence>
<evidence type="ECO:0000256" key="3">
    <source>
        <dbReference type="ARBA" id="ARBA00022475"/>
    </source>
</evidence>
<dbReference type="InterPro" id="IPR020846">
    <property type="entry name" value="MFS_dom"/>
</dbReference>
<dbReference type="PROSITE" id="PS50850">
    <property type="entry name" value="MFS"/>
    <property type="match status" value="1"/>
</dbReference>
<feature type="transmembrane region" description="Helical" evidence="8">
    <location>
        <begin position="293"/>
        <end position="313"/>
    </location>
</feature>
<comment type="subcellular location">
    <subcellularLocation>
        <location evidence="1">Cell inner membrane</location>
        <topology evidence="1">Multi-pass membrane protein</topology>
    </subcellularLocation>
</comment>
<dbReference type="GO" id="GO:0022857">
    <property type="term" value="F:transmembrane transporter activity"/>
    <property type="evidence" value="ECO:0007669"/>
    <property type="project" value="InterPro"/>
</dbReference>
<evidence type="ECO:0000256" key="5">
    <source>
        <dbReference type="ARBA" id="ARBA00022692"/>
    </source>
</evidence>
<feature type="transmembrane region" description="Helical" evidence="8">
    <location>
        <begin position="415"/>
        <end position="434"/>
    </location>
</feature>
<feature type="transmembrane region" description="Helical" evidence="8">
    <location>
        <begin position="24"/>
        <end position="46"/>
    </location>
</feature>
<reference evidence="11" key="1">
    <citation type="submission" date="2018-08" db="EMBL/GenBank/DDBJ databases">
        <authorList>
            <person name="Chevrot R."/>
        </authorList>
    </citation>
    <scope>NUCLEOTIDE SEQUENCE [LARGE SCALE GENOMIC DNA]</scope>
</reference>
<evidence type="ECO:0000256" key="8">
    <source>
        <dbReference type="SAM" id="Phobius"/>
    </source>
</evidence>
<feature type="transmembrane region" description="Helical" evidence="8">
    <location>
        <begin position="190"/>
        <end position="208"/>
    </location>
</feature>
<feature type="domain" description="Major facilitator superfamily (MFS) profile" evidence="9">
    <location>
        <begin position="216"/>
        <end position="449"/>
    </location>
</feature>
<dbReference type="EMBL" id="LS992241">
    <property type="protein sequence ID" value="SYX85217.1"/>
    <property type="molecule type" value="Genomic_DNA"/>
</dbReference>
<dbReference type="AlphaFoldDB" id="A0A383RDP9"/>
<keyword evidence="3" id="KW-1003">Cell membrane</keyword>
<gene>
    <name evidence="10" type="ORF">PBLR_13639</name>
</gene>
<evidence type="ECO:0000256" key="7">
    <source>
        <dbReference type="ARBA" id="ARBA00023136"/>
    </source>
</evidence>
<protein>
    <submittedName>
        <fullName evidence="10">Major facilitator superfamily protein</fullName>
    </submittedName>
</protein>
<keyword evidence="5 8" id="KW-0812">Transmembrane</keyword>
<accession>A0A383RDP9</accession>
<evidence type="ECO:0000259" key="9">
    <source>
        <dbReference type="PROSITE" id="PS50850"/>
    </source>
</evidence>
<keyword evidence="7 8" id="KW-0472">Membrane</keyword>
<feature type="transmembrane region" description="Helical" evidence="8">
    <location>
        <begin position="214"/>
        <end position="234"/>
    </location>
</feature>
<feature type="transmembrane region" description="Helical" evidence="8">
    <location>
        <begin position="381"/>
        <end position="403"/>
    </location>
</feature>
<keyword evidence="2" id="KW-0813">Transport</keyword>
<dbReference type="PANTHER" id="PTHR23522:SF10">
    <property type="entry name" value="3-PHENYLPROPIONIC ACID TRANSPORTER-RELATED"/>
    <property type="match status" value="1"/>
</dbReference>
<sequence>MLLMYHAACEDVNGETTPIHRKHAILGIIPFLLVQLTTPIYTFIYFMEGTRMAYPAPRSTEAHWLRAFTFMIFMTSSVVVSYLPLYYKSLHFTSVQIGLLYSIGPLISIISNLFWGVTSDKLGTLKKVLITLLVAQIILSVVLAQVSSYGMVALLLVCFYFFYFPIYPLNDSFAIMTAQAQGKSFIGIRVFGSIGFAVSALLFGFILRSVGASYSIWVIVLLGVLSLGLAFPLTDKRATMKKMELSGLWVVLRQREVLLFFLFVLLLAIGHRLNEAFLGLSLSQIGADESLVGWAWMLSALSEIPIFFLLNAYGEKFKELPLLAFSGLTYTIRLLLIAVLQDPTWIVSTQLLHSVSFGIFYFVAVRYISRVIPDEYRSTGLALYTIVWSSIAGLISGTFGGILMQSFGKDVLYEVAAGFSFIACLGFITMAIIARHSETATIQKSSRHS</sequence>
<evidence type="ECO:0000256" key="1">
    <source>
        <dbReference type="ARBA" id="ARBA00004429"/>
    </source>
</evidence>
<organism evidence="10 11">
    <name type="scientific">Paenibacillus alvei</name>
    <name type="common">Bacillus alvei</name>
    <dbReference type="NCBI Taxonomy" id="44250"/>
    <lineage>
        <taxon>Bacteria</taxon>
        <taxon>Bacillati</taxon>
        <taxon>Bacillota</taxon>
        <taxon>Bacilli</taxon>
        <taxon>Bacillales</taxon>
        <taxon>Paenibacillaceae</taxon>
        <taxon>Paenibacillus</taxon>
    </lineage>
</organism>
<dbReference type="SUPFAM" id="SSF103473">
    <property type="entry name" value="MFS general substrate transporter"/>
    <property type="match status" value="1"/>
</dbReference>
<dbReference type="InterPro" id="IPR024989">
    <property type="entry name" value="MFS_assoc_dom"/>
</dbReference>
<dbReference type="Gene3D" id="1.20.1250.20">
    <property type="entry name" value="MFS general substrate transporter like domains"/>
    <property type="match status" value="2"/>
</dbReference>
<dbReference type="Proteomes" id="UP000304148">
    <property type="component" value="Chromosome"/>
</dbReference>